<dbReference type="PROSITE" id="PS51257">
    <property type="entry name" value="PROKAR_LIPOPROTEIN"/>
    <property type="match status" value="1"/>
</dbReference>
<dbReference type="InterPro" id="IPR037873">
    <property type="entry name" value="BamE-like"/>
</dbReference>
<gene>
    <name evidence="2" type="ORF">LHGZ1_2025</name>
</gene>
<proteinExistence type="predicted"/>
<protein>
    <recommendedName>
        <fullName evidence="4">Lipoprotein</fullName>
    </recommendedName>
</protein>
<dbReference type="RefSeq" id="WP_232054630.1">
    <property type="nucleotide sequence ID" value="NZ_CP022115.1"/>
</dbReference>
<organism evidence="2 3">
    <name type="scientific">Laribacter hongkongensis</name>
    <dbReference type="NCBI Taxonomy" id="168471"/>
    <lineage>
        <taxon>Bacteria</taxon>
        <taxon>Pseudomonadati</taxon>
        <taxon>Pseudomonadota</taxon>
        <taxon>Betaproteobacteria</taxon>
        <taxon>Neisseriales</taxon>
        <taxon>Aquaspirillaceae</taxon>
        <taxon>Laribacter</taxon>
    </lineage>
</organism>
<reference evidence="3" key="1">
    <citation type="submission" date="2017-06" db="EMBL/GenBank/DDBJ databases">
        <title>Whole genome sequence of Laribacter hongkongensis LHGZ1.</title>
        <authorList>
            <person name="Chen D."/>
            <person name="Wu H."/>
            <person name="Chen J."/>
        </authorList>
    </citation>
    <scope>NUCLEOTIDE SEQUENCE [LARGE SCALE GENOMIC DNA]</scope>
    <source>
        <strain evidence="3">LHGZ1</strain>
    </source>
</reference>
<evidence type="ECO:0000256" key="1">
    <source>
        <dbReference type="ARBA" id="ARBA00022729"/>
    </source>
</evidence>
<sequence length="106" mass="11006">MKAGRHGGMRRLLVAGVAVVLLAGCATSRLTSANYARINDGMDRADVVAILGEPAEMVSGSLLGESGGGAVWWQGDTVIVIQFAGDRVAGKQIVKGRAVGLLDWLE</sequence>
<keyword evidence="1" id="KW-0732">Signal</keyword>
<dbReference type="Gene3D" id="3.30.1450.10">
    <property type="match status" value="1"/>
</dbReference>
<dbReference type="Proteomes" id="UP000197424">
    <property type="component" value="Chromosome"/>
</dbReference>
<evidence type="ECO:0000313" key="3">
    <source>
        <dbReference type="Proteomes" id="UP000197424"/>
    </source>
</evidence>
<dbReference type="EMBL" id="CP022115">
    <property type="protein sequence ID" value="ASJ24856.1"/>
    <property type="molecule type" value="Genomic_DNA"/>
</dbReference>
<dbReference type="AlphaFoldDB" id="A0A248LKF3"/>
<name>A0A248LKF3_9NEIS</name>
<accession>A0A248LKF3</accession>
<evidence type="ECO:0000313" key="2">
    <source>
        <dbReference type="EMBL" id="ASJ24856.1"/>
    </source>
</evidence>
<evidence type="ECO:0008006" key="4">
    <source>
        <dbReference type="Google" id="ProtNLM"/>
    </source>
</evidence>